<proteinExistence type="predicted"/>
<dbReference type="NCBIfam" id="TIGR00231">
    <property type="entry name" value="small_GTP"/>
    <property type="match status" value="1"/>
</dbReference>
<dbReference type="InterPro" id="IPR020849">
    <property type="entry name" value="Small_GTPase_Ras-type"/>
</dbReference>
<dbReference type="GO" id="GO:0007165">
    <property type="term" value="P:signal transduction"/>
    <property type="evidence" value="ECO:0007669"/>
    <property type="project" value="InterPro"/>
</dbReference>
<keyword evidence="4" id="KW-0449">Lipoprotein</keyword>
<dbReference type="InterPro" id="IPR027417">
    <property type="entry name" value="P-loop_NTPase"/>
</dbReference>
<dbReference type="PANTHER" id="PTHR24070">
    <property type="entry name" value="RAS, DI-RAS, AND RHEB FAMILY MEMBERS OF SMALL GTPASE SUPERFAMILY"/>
    <property type="match status" value="1"/>
</dbReference>
<accession>F4W7F7</accession>
<evidence type="ECO:0000313" key="7">
    <source>
        <dbReference type="EMBL" id="EGI69830.1"/>
    </source>
</evidence>
<dbReference type="PROSITE" id="PS51419">
    <property type="entry name" value="RAB"/>
    <property type="match status" value="1"/>
</dbReference>
<dbReference type="AlphaFoldDB" id="F4W7F7"/>
<sequence>MSKVADRQSYAQPYKLVVVGGGGVGKSAITIQFIQSYFVTDYDPTIEDSYTKQCVIDDVPAKLDINPDHQSQVHSRLFALSESDLIQNQESNIISKLCLRIVLDTAGQEEFSAMREQYMRSGEGFLLVFAVTDHSSFDEILKFHRQILRVKDRDEFPMLMVGNKADLDHQRSVSIEEAQNMARQLKIPYIECSAKLRMNVDQAFHELVIFEDEQRTKKKKMMKKRKRGAGLQDKNSMVYRRKIKTNDTNLQNDDPKSQTCRARRGAEGEAPRRMQEVKEKGCLKGRLGFAFREGRNKTESHHRQRRQSGMVGAEQAVVVHVIEENLPPSQ</sequence>
<dbReference type="GO" id="GO:0003924">
    <property type="term" value="F:GTPase activity"/>
    <property type="evidence" value="ECO:0007669"/>
    <property type="project" value="InterPro"/>
</dbReference>
<dbReference type="eggNOG" id="KOG0395">
    <property type="taxonomic scope" value="Eukaryota"/>
</dbReference>
<evidence type="ECO:0000256" key="3">
    <source>
        <dbReference type="ARBA" id="ARBA00023134"/>
    </source>
</evidence>
<dbReference type="Proteomes" id="UP000007755">
    <property type="component" value="Unassembled WGS sequence"/>
</dbReference>
<name>F4W7F7_ACREC</name>
<dbReference type="SMART" id="SM00174">
    <property type="entry name" value="RHO"/>
    <property type="match status" value="1"/>
</dbReference>
<evidence type="ECO:0000256" key="2">
    <source>
        <dbReference type="ARBA" id="ARBA00022741"/>
    </source>
</evidence>
<evidence type="ECO:0000256" key="5">
    <source>
        <dbReference type="ARBA" id="ARBA00046278"/>
    </source>
</evidence>
<dbReference type="SMART" id="SM00175">
    <property type="entry name" value="RAB"/>
    <property type="match status" value="1"/>
</dbReference>
<dbReference type="Gene3D" id="3.40.50.300">
    <property type="entry name" value="P-loop containing nucleotide triphosphate hydrolases"/>
    <property type="match status" value="2"/>
</dbReference>
<keyword evidence="3" id="KW-0342">GTP-binding</keyword>
<evidence type="ECO:0000256" key="6">
    <source>
        <dbReference type="SAM" id="MobiDB-lite"/>
    </source>
</evidence>
<dbReference type="STRING" id="103372.F4W7F7"/>
<dbReference type="OrthoDB" id="5976022at2759"/>
<evidence type="ECO:0000313" key="8">
    <source>
        <dbReference type="Proteomes" id="UP000007755"/>
    </source>
</evidence>
<evidence type="ECO:0000256" key="4">
    <source>
        <dbReference type="ARBA" id="ARBA00023288"/>
    </source>
</evidence>
<dbReference type="PRINTS" id="PR00449">
    <property type="entry name" value="RASTRNSFRMNG"/>
</dbReference>
<dbReference type="PROSITE" id="PS51421">
    <property type="entry name" value="RAS"/>
    <property type="match status" value="1"/>
</dbReference>
<dbReference type="PROSITE" id="PS51420">
    <property type="entry name" value="RHO"/>
    <property type="match status" value="1"/>
</dbReference>
<gene>
    <name evidence="7" type="ORF">G5I_01373</name>
</gene>
<feature type="compositionally biased region" description="Basic and acidic residues" evidence="6">
    <location>
        <begin position="264"/>
        <end position="279"/>
    </location>
</feature>
<comment type="subcellular location">
    <subcellularLocation>
        <location evidence="5">Endomembrane system</location>
        <topology evidence="5">Lipid-anchor</topology>
        <orientation evidence="5">Cytoplasmic side</orientation>
    </subcellularLocation>
</comment>
<dbReference type="Pfam" id="PF00071">
    <property type="entry name" value="Ras"/>
    <property type="match status" value="2"/>
</dbReference>
<feature type="region of interest" description="Disordered" evidence="6">
    <location>
        <begin position="244"/>
        <end position="279"/>
    </location>
</feature>
<organism evidence="8">
    <name type="scientific">Acromyrmex echinatior</name>
    <name type="common">Panamanian leafcutter ant</name>
    <name type="synonym">Acromyrmex octospinosus echinatior</name>
    <dbReference type="NCBI Taxonomy" id="103372"/>
    <lineage>
        <taxon>Eukaryota</taxon>
        <taxon>Metazoa</taxon>
        <taxon>Ecdysozoa</taxon>
        <taxon>Arthropoda</taxon>
        <taxon>Hexapoda</taxon>
        <taxon>Insecta</taxon>
        <taxon>Pterygota</taxon>
        <taxon>Neoptera</taxon>
        <taxon>Endopterygota</taxon>
        <taxon>Hymenoptera</taxon>
        <taxon>Apocrita</taxon>
        <taxon>Aculeata</taxon>
        <taxon>Formicoidea</taxon>
        <taxon>Formicidae</taxon>
        <taxon>Myrmicinae</taxon>
        <taxon>Acromyrmex</taxon>
    </lineage>
</organism>
<feature type="compositionally biased region" description="Polar residues" evidence="6">
    <location>
        <begin position="246"/>
        <end position="260"/>
    </location>
</feature>
<reference evidence="7" key="1">
    <citation type="submission" date="2011-02" db="EMBL/GenBank/DDBJ databases">
        <title>The genome of the leaf-cutting ant Acromyrmex echinatior suggests key adaptations to social evolution and fungus farming.</title>
        <authorList>
            <person name="Nygaard S."/>
            <person name="Zhang G."/>
        </authorList>
    </citation>
    <scope>NUCLEOTIDE SEQUENCE</scope>
</reference>
<dbReference type="InterPro" id="IPR001806">
    <property type="entry name" value="Small_GTPase"/>
</dbReference>
<dbReference type="GO" id="GO:0005525">
    <property type="term" value="F:GTP binding"/>
    <property type="evidence" value="ECO:0007669"/>
    <property type="project" value="UniProtKB-KW"/>
</dbReference>
<dbReference type="SMART" id="SM00173">
    <property type="entry name" value="RAS"/>
    <property type="match status" value="1"/>
</dbReference>
<dbReference type="EMBL" id="GL887844">
    <property type="protein sequence ID" value="EGI69830.1"/>
    <property type="molecule type" value="Genomic_DNA"/>
</dbReference>
<evidence type="ECO:0000256" key="1">
    <source>
        <dbReference type="ARBA" id="ARBA00022481"/>
    </source>
</evidence>
<dbReference type="GO" id="GO:0016020">
    <property type="term" value="C:membrane"/>
    <property type="evidence" value="ECO:0007669"/>
    <property type="project" value="InterPro"/>
</dbReference>
<protein>
    <submittedName>
        <fullName evidence="7">Ras-like protein 2</fullName>
    </submittedName>
</protein>
<keyword evidence="2" id="KW-0547">Nucleotide-binding</keyword>
<dbReference type="SUPFAM" id="SSF52540">
    <property type="entry name" value="P-loop containing nucleoside triphosphate hydrolases"/>
    <property type="match status" value="1"/>
</dbReference>
<keyword evidence="8" id="KW-1185">Reference proteome</keyword>
<dbReference type="InterPro" id="IPR005225">
    <property type="entry name" value="Small_GTP-bd"/>
</dbReference>
<dbReference type="InParanoid" id="F4W7F7"/>
<dbReference type="GO" id="GO:0012505">
    <property type="term" value="C:endomembrane system"/>
    <property type="evidence" value="ECO:0007669"/>
    <property type="project" value="UniProtKB-SubCell"/>
</dbReference>
<dbReference type="FunCoup" id="F4W7F7">
    <property type="interactions" value="578"/>
</dbReference>
<keyword evidence="1" id="KW-0488">Methylation</keyword>